<evidence type="ECO:0000313" key="2">
    <source>
        <dbReference type="EMBL" id="HJA05126.1"/>
    </source>
</evidence>
<evidence type="ECO:0000313" key="3">
    <source>
        <dbReference type="Proteomes" id="UP000824220"/>
    </source>
</evidence>
<keyword evidence="1" id="KW-1133">Transmembrane helix</keyword>
<feature type="transmembrane region" description="Helical" evidence="1">
    <location>
        <begin position="172"/>
        <end position="195"/>
    </location>
</feature>
<reference evidence="2" key="2">
    <citation type="submission" date="2021-04" db="EMBL/GenBank/DDBJ databases">
        <authorList>
            <person name="Gilroy R."/>
        </authorList>
    </citation>
    <scope>NUCLEOTIDE SEQUENCE</scope>
    <source>
        <strain evidence="2">ChiHjej8B7-3636</strain>
    </source>
</reference>
<organism evidence="2 3">
    <name type="scientific">Candidatus Microbacterium stercoravium</name>
    <dbReference type="NCBI Taxonomy" id="2838697"/>
    <lineage>
        <taxon>Bacteria</taxon>
        <taxon>Bacillati</taxon>
        <taxon>Actinomycetota</taxon>
        <taxon>Actinomycetes</taxon>
        <taxon>Micrococcales</taxon>
        <taxon>Microbacteriaceae</taxon>
        <taxon>Microbacterium</taxon>
    </lineage>
</organism>
<name>A0A9D2H7J4_9MICO</name>
<evidence type="ECO:0000256" key="1">
    <source>
        <dbReference type="SAM" id="Phobius"/>
    </source>
</evidence>
<dbReference type="EMBL" id="DXAM01000139">
    <property type="protein sequence ID" value="HJA05126.1"/>
    <property type="molecule type" value="Genomic_DNA"/>
</dbReference>
<feature type="transmembrane region" description="Helical" evidence="1">
    <location>
        <begin position="67"/>
        <end position="84"/>
    </location>
</feature>
<protein>
    <submittedName>
        <fullName evidence="2">Uncharacterized protein</fullName>
    </submittedName>
</protein>
<gene>
    <name evidence="2" type="ORF">H9800_09755</name>
</gene>
<keyword evidence="1" id="KW-0472">Membrane</keyword>
<feature type="transmembrane region" description="Helical" evidence="1">
    <location>
        <begin position="96"/>
        <end position="120"/>
    </location>
</feature>
<dbReference type="AlphaFoldDB" id="A0A9D2H7J4"/>
<accession>A0A9D2H7J4</accession>
<reference evidence="2" key="1">
    <citation type="journal article" date="2021" name="PeerJ">
        <title>Extensive microbial diversity within the chicken gut microbiome revealed by metagenomics and culture.</title>
        <authorList>
            <person name="Gilroy R."/>
            <person name="Ravi A."/>
            <person name="Getino M."/>
            <person name="Pursley I."/>
            <person name="Horton D.L."/>
            <person name="Alikhan N.F."/>
            <person name="Baker D."/>
            <person name="Gharbi K."/>
            <person name="Hall N."/>
            <person name="Watson M."/>
            <person name="Adriaenssens E.M."/>
            <person name="Foster-Nyarko E."/>
            <person name="Jarju S."/>
            <person name="Secka A."/>
            <person name="Antonio M."/>
            <person name="Oren A."/>
            <person name="Chaudhuri R.R."/>
            <person name="La Ragione R."/>
            <person name="Hildebrand F."/>
            <person name="Pallen M.J."/>
        </authorList>
    </citation>
    <scope>NUCLEOTIDE SEQUENCE</scope>
    <source>
        <strain evidence="2">ChiHjej8B7-3636</strain>
    </source>
</reference>
<feature type="transmembrane region" description="Helical" evidence="1">
    <location>
        <begin position="207"/>
        <end position="235"/>
    </location>
</feature>
<proteinExistence type="predicted"/>
<keyword evidence="1" id="KW-0812">Transmembrane</keyword>
<comment type="caution">
    <text evidence="2">The sequence shown here is derived from an EMBL/GenBank/DDBJ whole genome shotgun (WGS) entry which is preliminary data.</text>
</comment>
<sequence length="240" mass="25657">MTALAPTEPRKLGGRTLNVVRLQLINTQSFVWVPLIVLGGAVLLSLVIISLIPGDDVKVVGAASAPLWYFVALGIQAMTLAFPFSQAMSITRREFYIGTLIMGAIGAAMMATIFIVLAGIEALTDGYGMGGRIAYLPYLFEPGWVSAWLTYFTVTMFLFVIGFWMATIWKRFGTLAVVLVGVGLGVAVTAAIFVITKANVWPEVFTWFVSTGSFALTLGGLAVTAVLATGAYATLRRATV</sequence>
<feature type="transmembrane region" description="Helical" evidence="1">
    <location>
        <begin position="145"/>
        <end position="165"/>
    </location>
</feature>
<feature type="transmembrane region" description="Helical" evidence="1">
    <location>
        <begin position="30"/>
        <end position="52"/>
    </location>
</feature>
<dbReference type="Proteomes" id="UP000824220">
    <property type="component" value="Unassembled WGS sequence"/>
</dbReference>